<feature type="signal peptide" evidence="1">
    <location>
        <begin position="1"/>
        <end position="22"/>
    </location>
</feature>
<evidence type="ECO:0000256" key="1">
    <source>
        <dbReference type="SAM" id="SignalP"/>
    </source>
</evidence>
<keyword evidence="1" id="KW-0732">Signal</keyword>
<gene>
    <name evidence="2" type="ORF">Pla175_39410</name>
</gene>
<organism evidence="2 3">
    <name type="scientific">Pirellulimonas nuda</name>
    <dbReference type="NCBI Taxonomy" id="2528009"/>
    <lineage>
        <taxon>Bacteria</taxon>
        <taxon>Pseudomonadati</taxon>
        <taxon>Planctomycetota</taxon>
        <taxon>Planctomycetia</taxon>
        <taxon>Pirellulales</taxon>
        <taxon>Lacipirellulaceae</taxon>
        <taxon>Pirellulimonas</taxon>
    </lineage>
</organism>
<evidence type="ECO:0000313" key="2">
    <source>
        <dbReference type="EMBL" id="QDU90535.1"/>
    </source>
</evidence>
<feature type="chain" id="PRO_5021852313" description="YXWGXW repeat (2 copies)" evidence="1">
    <location>
        <begin position="23"/>
        <end position="87"/>
    </location>
</feature>
<keyword evidence="3" id="KW-1185">Reference proteome</keyword>
<accession>A0A518DGD2</accession>
<sequence precursor="true">MRLWFCSFAALAVLAFATPSGAAQPMPYYGPPGDPYAAPYAGNPNYANFAPQFQWGWFGAERFRQGPQWHRDYSGRPMRWDLRGPTW</sequence>
<reference evidence="2 3" key="1">
    <citation type="submission" date="2019-02" db="EMBL/GenBank/DDBJ databases">
        <title>Deep-cultivation of Planctomycetes and their phenomic and genomic characterization uncovers novel biology.</title>
        <authorList>
            <person name="Wiegand S."/>
            <person name="Jogler M."/>
            <person name="Boedeker C."/>
            <person name="Pinto D."/>
            <person name="Vollmers J."/>
            <person name="Rivas-Marin E."/>
            <person name="Kohn T."/>
            <person name="Peeters S.H."/>
            <person name="Heuer A."/>
            <person name="Rast P."/>
            <person name="Oberbeckmann S."/>
            <person name="Bunk B."/>
            <person name="Jeske O."/>
            <person name="Meyerdierks A."/>
            <person name="Storesund J.E."/>
            <person name="Kallscheuer N."/>
            <person name="Luecker S."/>
            <person name="Lage O.M."/>
            <person name="Pohl T."/>
            <person name="Merkel B.J."/>
            <person name="Hornburger P."/>
            <person name="Mueller R.-W."/>
            <person name="Bruemmer F."/>
            <person name="Labrenz M."/>
            <person name="Spormann A.M."/>
            <person name="Op den Camp H."/>
            <person name="Overmann J."/>
            <person name="Amann R."/>
            <person name="Jetten M.S.M."/>
            <person name="Mascher T."/>
            <person name="Medema M.H."/>
            <person name="Devos D.P."/>
            <person name="Kaster A.-K."/>
            <person name="Ovreas L."/>
            <person name="Rohde M."/>
            <person name="Galperin M.Y."/>
            <person name="Jogler C."/>
        </authorList>
    </citation>
    <scope>NUCLEOTIDE SEQUENCE [LARGE SCALE GENOMIC DNA]</scope>
    <source>
        <strain evidence="2 3">Pla175</strain>
    </source>
</reference>
<dbReference type="Proteomes" id="UP000317429">
    <property type="component" value="Chromosome"/>
</dbReference>
<dbReference type="AlphaFoldDB" id="A0A518DGD2"/>
<dbReference type="KEGG" id="pnd:Pla175_39410"/>
<dbReference type="EMBL" id="CP036291">
    <property type="protein sequence ID" value="QDU90535.1"/>
    <property type="molecule type" value="Genomic_DNA"/>
</dbReference>
<proteinExistence type="predicted"/>
<protein>
    <recommendedName>
        <fullName evidence="4">YXWGXW repeat (2 copies)</fullName>
    </recommendedName>
</protein>
<evidence type="ECO:0000313" key="3">
    <source>
        <dbReference type="Proteomes" id="UP000317429"/>
    </source>
</evidence>
<name>A0A518DGD2_9BACT</name>
<dbReference type="RefSeq" id="WP_145289215.1">
    <property type="nucleotide sequence ID" value="NZ_CP036291.1"/>
</dbReference>
<dbReference type="OrthoDB" id="291882at2"/>
<evidence type="ECO:0008006" key="4">
    <source>
        <dbReference type="Google" id="ProtNLM"/>
    </source>
</evidence>